<evidence type="ECO:0000313" key="1">
    <source>
        <dbReference type="EMBL" id="QYN79981.1"/>
    </source>
</evidence>
<organism evidence="1 2">
    <name type="scientific">Kosakonia phage Kc263</name>
    <dbReference type="NCBI Taxonomy" id="2863194"/>
    <lineage>
        <taxon>Viruses</taxon>
        <taxon>Duplodnaviria</taxon>
        <taxon>Heunggongvirae</taxon>
        <taxon>Uroviricota</taxon>
        <taxon>Caudoviricetes</taxon>
        <taxon>Chimalliviridae</taxon>
        <taxon>Branisovskavirus</taxon>
        <taxon>Branisovskavirus Kc263</taxon>
    </lineage>
</organism>
<reference evidence="1" key="1">
    <citation type="journal article" date="2021" name="Viruses">
        <title>Novel Viruses That Lyse Plant and Human Strains of Kosakonia cowanii.</title>
        <authorList>
            <person name="Petrzik K."/>
            <person name="Brazdova S."/>
            <person name="Krawczyk K."/>
        </authorList>
    </citation>
    <scope>NUCLEOTIDE SEQUENCE</scope>
</reference>
<dbReference type="EMBL" id="MZ348422">
    <property type="protein sequence ID" value="QYN79981.1"/>
    <property type="molecule type" value="Genomic_DNA"/>
</dbReference>
<dbReference type="RefSeq" id="YP_010676793.1">
    <property type="nucleotide sequence ID" value="NC_071015.1"/>
</dbReference>
<dbReference type="KEGG" id="vg:77953158"/>
<sequence length="172" mass="19131">MSIDIVNVSETRLKKLAISLFNQVNKTDVDVPLTDLSFERTTIDGKVLLQNPSTKTGVIMNKIRIEDLFPKTLDLRPFMTTFVKNAPVLASTDVDALNQRHATVIALQEANLLNSATMFDEALVKKFILFCRVFGFYELGIGDVTLNEYDGKMGIAVVSTHALFTGYLEVLV</sequence>
<protein>
    <submittedName>
        <fullName evidence="1">Uncharacterized protein</fullName>
    </submittedName>
</protein>
<proteinExistence type="predicted"/>
<name>A0AAE7WGQ1_9CAUD</name>
<dbReference type="GeneID" id="77953158"/>
<dbReference type="Proteomes" id="UP000828443">
    <property type="component" value="Segment"/>
</dbReference>
<accession>A0AAE7WGQ1</accession>
<evidence type="ECO:0000313" key="2">
    <source>
        <dbReference type="Proteomes" id="UP000828443"/>
    </source>
</evidence>
<keyword evidence="2" id="KW-1185">Reference proteome</keyword>